<keyword evidence="3" id="KW-1185">Reference proteome</keyword>
<dbReference type="EMBL" id="BONE01000031">
    <property type="protein sequence ID" value="GIF74497.1"/>
    <property type="molecule type" value="Genomic_DNA"/>
</dbReference>
<dbReference type="PANTHER" id="PTHR37017">
    <property type="entry name" value="AB HYDROLASE-1 DOMAIN-CONTAINING PROTEIN-RELATED"/>
    <property type="match status" value="1"/>
</dbReference>
<dbReference type="Pfam" id="PF12697">
    <property type="entry name" value="Abhydrolase_6"/>
    <property type="match status" value="1"/>
</dbReference>
<dbReference type="InterPro" id="IPR052897">
    <property type="entry name" value="Sec-Metab_Biosynth_Hydrolase"/>
</dbReference>
<dbReference type="PANTHER" id="PTHR37017:SF11">
    <property type="entry name" value="ESTERASE_LIPASE_THIOESTERASE DOMAIN-CONTAINING PROTEIN"/>
    <property type="match status" value="1"/>
</dbReference>
<dbReference type="Gene3D" id="3.40.50.1820">
    <property type="entry name" value="alpha/beta hydrolase"/>
    <property type="match status" value="1"/>
</dbReference>
<feature type="domain" description="AB hydrolase-1" evidence="1">
    <location>
        <begin position="42"/>
        <end position="262"/>
    </location>
</feature>
<proteinExistence type="predicted"/>
<sequence length="274" mass="29472">MEQIHAGTPWWRRLLLIVVATVASLAMVQAGAAAYPKPKPTIVLVHGAWADGSSWNGVTSRLQDLGYDVRVPPNTLRSVDTDSETVADFLETLRGPIILAGHSYGGTVITNAATGNRNVKALVFVDAFAPAQGENVFELSGPNSALSGDPTTLFDFVPYPQSPPGDVDLYLKQNVFLRDFASGVPTRMAKLLYAAQRPLALSAAQDGSGVPAWQTIRSWYVLGTQDKIIPPDRQRFMAERANSRITEVRSGHLSLVTHPGVVTGVILQAVRATS</sequence>
<comment type="caution">
    <text evidence="2">The sequence shown here is derived from an EMBL/GenBank/DDBJ whole genome shotgun (WGS) entry which is preliminary data.</text>
</comment>
<evidence type="ECO:0000313" key="2">
    <source>
        <dbReference type="EMBL" id="GIF74497.1"/>
    </source>
</evidence>
<dbReference type="InterPro" id="IPR029058">
    <property type="entry name" value="AB_hydrolase_fold"/>
</dbReference>
<dbReference type="RefSeq" id="WP_239126842.1">
    <property type="nucleotide sequence ID" value="NZ_BONE01000031.1"/>
</dbReference>
<reference evidence="2 3" key="1">
    <citation type="submission" date="2021-01" db="EMBL/GenBank/DDBJ databases">
        <title>Whole genome shotgun sequence of Asanoa siamensis NBRC 107932.</title>
        <authorList>
            <person name="Komaki H."/>
            <person name="Tamura T."/>
        </authorList>
    </citation>
    <scope>NUCLEOTIDE SEQUENCE [LARGE SCALE GENOMIC DNA]</scope>
    <source>
        <strain evidence="2 3">NBRC 107932</strain>
    </source>
</reference>
<dbReference type="Proteomes" id="UP000604117">
    <property type="component" value="Unassembled WGS sequence"/>
</dbReference>
<dbReference type="SUPFAM" id="SSF53474">
    <property type="entry name" value="alpha/beta-Hydrolases"/>
    <property type="match status" value="1"/>
</dbReference>
<dbReference type="InterPro" id="IPR000073">
    <property type="entry name" value="AB_hydrolase_1"/>
</dbReference>
<keyword evidence="2" id="KW-0378">Hydrolase</keyword>
<dbReference type="GO" id="GO:0016787">
    <property type="term" value="F:hydrolase activity"/>
    <property type="evidence" value="ECO:0007669"/>
    <property type="project" value="UniProtKB-KW"/>
</dbReference>
<evidence type="ECO:0000259" key="1">
    <source>
        <dbReference type="Pfam" id="PF12697"/>
    </source>
</evidence>
<name>A0ABQ4CUG2_9ACTN</name>
<gene>
    <name evidence="2" type="ORF">Asi02nite_40150</name>
</gene>
<accession>A0ABQ4CUG2</accession>
<evidence type="ECO:0000313" key="3">
    <source>
        <dbReference type="Proteomes" id="UP000604117"/>
    </source>
</evidence>
<protein>
    <submittedName>
        <fullName evidence="2">Alpha/beta hydrolase</fullName>
    </submittedName>
</protein>
<organism evidence="2 3">
    <name type="scientific">Asanoa siamensis</name>
    <dbReference type="NCBI Taxonomy" id="926357"/>
    <lineage>
        <taxon>Bacteria</taxon>
        <taxon>Bacillati</taxon>
        <taxon>Actinomycetota</taxon>
        <taxon>Actinomycetes</taxon>
        <taxon>Micromonosporales</taxon>
        <taxon>Micromonosporaceae</taxon>
        <taxon>Asanoa</taxon>
    </lineage>
</organism>